<dbReference type="PATRIC" id="fig|1123501.6.peg.32"/>
<feature type="domain" description="Calx-beta" evidence="5">
    <location>
        <begin position="19"/>
        <end position="116"/>
    </location>
</feature>
<organism evidence="6 7">
    <name type="scientific">Wenxinia marina DSM 24838</name>
    <dbReference type="NCBI Taxonomy" id="1123501"/>
    <lineage>
        <taxon>Bacteria</taxon>
        <taxon>Pseudomonadati</taxon>
        <taxon>Pseudomonadota</taxon>
        <taxon>Alphaproteobacteria</taxon>
        <taxon>Rhodobacterales</taxon>
        <taxon>Roseobacteraceae</taxon>
        <taxon>Wenxinia</taxon>
    </lineage>
</organism>
<dbReference type="InterPro" id="IPR051171">
    <property type="entry name" value="CaCA"/>
</dbReference>
<proteinExistence type="predicted"/>
<dbReference type="GO" id="GO:0016020">
    <property type="term" value="C:membrane"/>
    <property type="evidence" value="ECO:0007669"/>
    <property type="project" value="InterPro"/>
</dbReference>
<dbReference type="Gene3D" id="2.60.40.2030">
    <property type="match status" value="4"/>
</dbReference>
<dbReference type="PANTHER" id="PTHR11878:SF65">
    <property type="entry name" value="NA_CA-EXCHANGE PROTEIN, ISOFORM G"/>
    <property type="match status" value="1"/>
</dbReference>
<feature type="domain" description="Calx-beta" evidence="5">
    <location>
        <begin position="435"/>
        <end position="541"/>
    </location>
</feature>
<keyword evidence="4" id="KW-0813">Transport</keyword>
<name>A0A0D0PJ19_9RHOB</name>
<accession>A0A0D0PJ19</accession>
<geneLocation type="plasmid" evidence="6 7">
    <name>pWENMAR1</name>
</geneLocation>
<evidence type="ECO:0000313" key="7">
    <source>
        <dbReference type="Proteomes" id="UP000035100"/>
    </source>
</evidence>
<dbReference type="Proteomes" id="UP000035100">
    <property type="component" value="Plasmid pWENMAR1"/>
</dbReference>
<dbReference type="EMBL" id="AONG01000001">
    <property type="protein sequence ID" value="KIQ71406.1"/>
    <property type="molecule type" value="Genomic_DNA"/>
</dbReference>
<keyword evidence="4" id="KW-0406">Ion transport</keyword>
<keyword evidence="7" id="KW-1185">Reference proteome</keyword>
<dbReference type="SUPFAM" id="SSF141072">
    <property type="entry name" value="CalX-like"/>
    <property type="match status" value="4"/>
</dbReference>
<dbReference type="SUPFAM" id="SSF51120">
    <property type="entry name" value="beta-Roll"/>
    <property type="match status" value="1"/>
</dbReference>
<dbReference type="Gene3D" id="2.150.10.10">
    <property type="entry name" value="Serralysin-like metalloprotease, C-terminal"/>
    <property type="match status" value="1"/>
</dbReference>
<keyword evidence="1" id="KW-0732">Signal</keyword>
<dbReference type="RefSeq" id="WP_018302578.1">
    <property type="nucleotide sequence ID" value="NZ_CM003137.1"/>
</dbReference>
<dbReference type="InterPro" id="IPR038081">
    <property type="entry name" value="CalX-like_sf"/>
</dbReference>
<reference evidence="6 7" key="1">
    <citation type="submission" date="2013-01" db="EMBL/GenBank/DDBJ databases">
        <authorList>
            <person name="Fiebig A."/>
            <person name="Goeker M."/>
            <person name="Klenk H.-P.P."/>
        </authorList>
    </citation>
    <scope>NUCLEOTIDE SEQUENCE [LARGE SCALE GENOMIC DNA]</scope>
    <source>
        <strain evidence="6 7">DSM 24838</strain>
        <plasmid evidence="6 7">pWENMAR1</plasmid>
    </source>
</reference>
<keyword evidence="6" id="KW-0614">Plasmid</keyword>
<dbReference type="InterPro" id="IPR003644">
    <property type="entry name" value="Calx_beta"/>
</dbReference>
<dbReference type="GO" id="GO:0007154">
    <property type="term" value="P:cell communication"/>
    <property type="evidence" value="ECO:0007669"/>
    <property type="project" value="InterPro"/>
</dbReference>
<gene>
    <name evidence="6" type="ORF">Wenmar_04116</name>
</gene>
<dbReference type="GO" id="GO:0030001">
    <property type="term" value="P:metal ion transport"/>
    <property type="evidence" value="ECO:0007669"/>
    <property type="project" value="TreeGrafter"/>
</dbReference>
<dbReference type="InterPro" id="IPR018511">
    <property type="entry name" value="Hemolysin-typ_Ca-bd_CS"/>
</dbReference>
<protein>
    <recommendedName>
        <fullName evidence="5">Calx-beta domain-containing protein</fullName>
    </recommendedName>
</protein>
<dbReference type="PANTHER" id="PTHR11878">
    <property type="entry name" value="SODIUM/CALCIUM EXCHANGER"/>
    <property type="match status" value="1"/>
</dbReference>
<evidence type="ECO:0000259" key="5">
    <source>
        <dbReference type="Pfam" id="PF03160"/>
    </source>
</evidence>
<keyword evidence="3" id="KW-0106">Calcium</keyword>
<comment type="caution">
    <text evidence="6">The sequence shown here is derived from an EMBL/GenBank/DDBJ whole genome shotgun (WGS) entry which is preliminary data.</text>
</comment>
<evidence type="ECO:0000256" key="1">
    <source>
        <dbReference type="ARBA" id="ARBA00022729"/>
    </source>
</evidence>
<feature type="domain" description="Calx-beta" evidence="5">
    <location>
        <begin position="166"/>
        <end position="258"/>
    </location>
</feature>
<dbReference type="OrthoDB" id="5242130at2"/>
<evidence type="ECO:0000256" key="3">
    <source>
        <dbReference type="ARBA" id="ARBA00022837"/>
    </source>
</evidence>
<keyword evidence="2" id="KW-0677">Repeat</keyword>
<dbReference type="AlphaFoldDB" id="A0A0D0PJ19"/>
<dbReference type="InterPro" id="IPR011049">
    <property type="entry name" value="Serralysin-like_metalloprot_C"/>
</dbReference>
<dbReference type="Pfam" id="PF03160">
    <property type="entry name" value="Calx-beta"/>
    <property type="match status" value="4"/>
</dbReference>
<evidence type="ECO:0000256" key="4">
    <source>
        <dbReference type="ARBA" id="ARBA00023065"/>
    </source>
</evidence>
<dbReference type="eggNOG" id="COG2730">
    <property type="taxonomic scope" value="Bacteria"/>
</dbReference>
<feature type="domain" description="Calx-beta" evidence="5">
    <location>
        <begin position="301"/>
        <end position="400"/>
    </location>
</feature>
<evidence type="ECO:0000256" key="2">
    <source>
        <dbReference type="ARBA" id="ARBA00022737"/>
    </source>
</evidence>
<sequence length="702" mass="72454">MAVVSVRNISILEGNASSSNAIFTVTLDRVATAPVQLDYFLQGGSAAESKGDFNEYSSTLTIPVGSSSGTISTQVYGDLAVEGAEFFDLYLTARQNAEFADGAAALRARATILDDDDGLPDPVPGLGDPATPIFGPVSEPGLRPTLDVQGVSLIEGSGSSDPARFLLTLDRPATAQVTGSYYFGGVTAAESKGDFDDYSSSFTIQAGQQSTWLSTNVYGDTAIEGDETFELVLTDLTNAVFRDGAAALRATGTILDDDGGAPSGPGGIGAASEGIGGPVPVSASMPTLRVHDSAVIEGNGSSDPARFLVTLDRPAPATVTFDYAFENGVATEALGDFDSVAGTARIEAGQQSLWLSTNVYGDTAIEGDEDFYLVLTGIANARFEYGAPALVATGTILDDDGGALSGPAGIGDAARGVRAPDPGPGGAVTMQVFGASISEGDGSSDEAYIHVVLSEPAPTEVTVRYQAYAGSAEDREDFYIFSGTLRIPAGDQSARVQTQIYGDTAIEGDEGFDVVFTNPTGAIFAGGGISATASVLIRDNDGGGTAGDSRTGPEFDFYADDYVFGRYIEGTDGADDLRGTPEDDIIAGLGRGDTLVGADGDDRLIGGDGRDVFAIVRSRDAGIDMIEDFEDGDILALDDRFFGRFAGNSIDPRGVTQDQARQARESGKVFFDAGSGALSIDGEVVALLGESAGLGYEDVFLF</sequence>
<dbReference type="PROSITE" id="PS00330">
    <property type="entry name" value="HEMOLYSIN_CALCIUM"/>
    <property type="match status" value="1"/>
</dbReference>
<evidence type="ECO:0000313" key="6">
    <source>
        <dbReference type="EMBL" id="KIQ71406.1"/>
    </source>
</evidence>